<comment type="caution">
    <text evidence="3">The sequence shown here is derived from an EMBL/GenBank/DDBJ whole genome shotgun (WGS) entry which is preliminary data.</text>
</comment>
<dbReference type="Proteomes" id="UP000664534">
    <property type="component" value="Unassembled WGS sequence"/>
</dbReference>
<feature type="compositionally biased region" description="Basic residues" evidence="1">
    <location>
        <begin position="42"/>
        <end position="51"/>
    </location>
</feature>
<feature type="compositionally biased region" description="Polar residues" evidence="1">
    <location>
        <begin position="23"/>
        <end position="37"/>
    </location>
</feature>
<organism evidence="3 4">
    <name type="scientific">Imshaugia aleurites</name>
    <dbReference type="NCBI Taxonomy" id="172621"/>
    <lineage>
        <taxon>Eukaryota</taxon>
        <taxon>Fungi</taxon>
        <taxon>Dikarya</taxon>
        <taxon>Ascomycota</taxon>
        <taxon>Pezizomycotina</taxon>
        <taxon>Lecanoromycetes</taxon>
        <taxon>OSLEUM clade</taxon>
        <taxon>Lecanoromycetidae</taxon>
        <taxon>Lecanorales</taxon>
        <taxon>Lecanorineae</taxon>
        <taxon>Parmeliaceae</taxon>
        <taxon>Imshaugia</taxon>
    </lineage>
</organism>
<evidence type="ECO:0000313" key="4">
    <source>
        <dbReference type="Proteomes" id="UP000664534"/>
    </source>
</evidence>
<proteinExistence type="predicted"/>
<feature type="compositionally biased region" description="Basic and acidic residues" evidence="1">
    <location>
        <begin position="52"/>
        <end position="61"/>
    </location>
</feature>
<dbReference type="EMBL" id="CAJPDT010000017">
    <property type="protein sequence ID" value="CAF9916943.1"/>
    <property type="molecule type" value="Genomic_DNA"/>
</dbReference>
<keyword evidence="4" id="KW-1185">Reference proteome</keyword>
<name>A0A8H3IFR4_9LECA</name>
<accession>A0A8H3IFR4</accession>
<feature type="region of interest" description="Disordered" evidence="1">
    <location>
        <begin position="112"/>
        <end position="148"/>
    </location>
</feature>
<sequence length="626" mass="70994">MPQGKKGRKATTSNIRKARKGTETTSVDESNNLGPNLTTTTKPRRSPRKHKSSETAAKEHSTSITELIPAPADSAKNLYAEEPRIGPMQEDLCASDSRQLLTGGAPEELARSLESDPTNCNRSHKKIAVGDSAEESEDGSSQSIDIDSQERFNHKWGYVPPLDEETIRIIEAMIKNPARAETIVGIGPENPEFLFGLHNRNVISDPSTHLDPRKEEIQSISLEGYLQETQEQEKAHEELWKSVKAKCTPDSRGALYRRTLMIELIARHCFIYQFDSSKQQIFDFSVEEPWGCLPMPSRLLWAIPKGQKSEARYLTQPKPDLAVCFIRKAVIPDRMWKTLPDSTKGLACFENYFSNESRIFHFLAVEGKKAMFDLDSPQALHQCLNNASQALHNMFEFFRDAGPEHEQVFYDKVKFFSVVANRKGMIVRIHRAIRKPDDTRPWELVMPDRPDYRLEFEFREFQRIGDADGFSRKKVLDVVRKILKYATDDLLKMINAAASKLVQNIQNDLGVYLARCEVEFYSYGQPNPKSFKSSRRTSVVLDSSRALLEQSIANWQATINQPHQEVISSRLTTTAKKRGVDEIELDELEDMRVLDPPVRKRRRLSCSNSEMSLASPASAGNTVGCQ</sequence>
<evidence type="ECO:0000259" key="2">
    <source>
        <dbReference type="Pfam" id="PF25545"/>
    </source>
</evidence>
<dbReference type="Pfam" id="PF25545">
    <property type="entry name" value="DUF7924"/>
    <property type="match status" value="1"/>
</dbReference>
<feature type="region of interest" description="Disordered" evidence="1">
    <location>
        <begin position="607"/>
        <end position="626"/>
    </location>
</feature>
<gene>
    <name evidence="3" type="ORF">IMSHALPRED_003351</name>
</gene>
<evidence type="ECO:0000313" key="3">
    <source>
        <dbReference type="EMBL" id="CAF9916943.1"/>
    </source>
</evidence>
<dbReference type="OrthoDB" id="5377772at2759"/>
<reference evidence="3" key="1">
    <citation type="submission" date="2021-03" db="EMBL/GenBank/DDBJ databases">
        <authorList>
            <person name="Tagirdzhanova G."/>
        </authorList>
    </citation>
    <scope>NUCLEOTIDE SEQUENCE</scope>
</reference>
<feature type="domain" description="DUF7924" evidence="2">
    <location>
        <begin position="308"/>
        <end position="497"/>
    </location>
</feature>
<feature type="region of interest" description="Disordered" evidence="1">
    <location>
        <begin position="1"/>
        <end position="73"/>
    </location>
</feature>
<protein>
    <recommendedName>
        <fullName evidence="2">DUF7924 domain-containing protein</fullName>
    </recommendedName>
</protein>
<dbReference type="InterPro" id="IPR057684">
    <property type="entry name" value="DUF7924"/>
</dbReference>
<evidence type="ECO:0000256" key="1">
    <source>
        <dbReference type="SAM" id="MobiDB-lite"/>
    </source>
</evidence>
<dbReference type="AlphaFoldDB" id="A0A8H3IFR4"/>